<dbReference type="AlphaFoldDB" id="A0A2G5BBS6"/>
<evidence type="ECO:0000313" key="14">
    <source>
        <dbReference type="Proteomes" id="UP000242474"/>
    </source>
</evidence>
<evidence type="ECO:0000256" key="9">
    <source>
        <dbReference type="ARBA" id="ARBA00023306"/>
    </source>
</evidence>
<keyword evidence="14" id="KW-1185">Reference proteome</keyword>
<dbReference type="InterPro" id="IPR004910">
    <property type="entry name" value="Yippee/Mis18/Cereblon"/>
</dbReference>
<sequence length="100" mass="11189">VVFSCAKCRTIIGDTFAYVASIPERNLFALSEVPNSVVCGKTRKISSERGEDGCVFYDLTCAECDSLIGRRYVTTIEDMDVIRNSYALDIQRVMTYELGK</sequence>
<evidence type="ECO:0000313" key="13">
    <source>
        <dbReference type="EMBL" id="PIA16468.1"/>
    </source>
</evidence>
<dbReference type="GO" id="GO:0034080">
    <property type="term" value="P:CENP-A containing chromatin assembly"/>
    <property type="evidence" value="ECO:0007669"/>
    <property type="project" value="TreeGrafter"/>
</dbReference>
<dbReference type="OrthoDB" id="74210at2759"/>
<evidence type="ECO:0000256" key="11">
    <source>
        <dbReference type="RuleBase" id="RU110713"/>
    </source>
</evidence>
<dbReference type="GO" id="GO:0007059">
    <property type="term" value="P:chromosome segregation"/>
    <property type="evidence" value="ECO:0007669"/>
    <property type="project" value="TreeGrafter"/>
</dbReference>
<name>A0A2G5BBS6_COERN</name>
<evidence type="ECO:0000256" key="1">
    <source>
        <dbReference type="ARBA" id="ARBA00004123"/>
    </source>
</evidence>
<dbReference type="Proteomes" id="UP000242474">
    <property type="component" value="Unassembled WGS sequence"/>
</dbReference>
<dbReference type="Pfam" id="PF03226">
    <property type="entry name" value="Yippee-Mis18"/>
    <property type="match status" value="1"/>
</dbReference>
<dbReference type="GO" id="GO:0051301">
    <property type="term" value="P:cell division"/>
    <property type="evidence" value="ECO:0007669"/>
    <property type="project" value="UniProtKB-KW"/>
</dbReference>
<feature type="non-terminal residue" evidence="13">
    <location>
        <position position="1"/>
    </location>
</feature>
<keyword evidence="5" id="KW-0479">Metal-binding</keyword>
<feature type="non-terminal residue" evidence="13">
    <location>
        <position position="100"/>
    </location>
</feature>
<feature type="domain" description="Mis18" evidence="12">
    <location>
        <begin position="1"/>
        <end position="98"/>
    </location>
</feature>
<keyword evidence="4" id="KW-0132">Cell division</keyword>
<dbReference type="GO" id="GO:0000785">
    <property type="term" value="C:chromatin"/>
    <property type="evidence" value="ECO:0007669"/>
    <property type="project" value="TreeGrafter"/>
</dbReference>
<dbReference type="GO" id="GO:0005634">
    <property type="term" value="C:nucleus"/>
    <property type="evidence" value="ECO:0007669"/>
    <property type="project" value="UniProtKB-SubCell"/>
</dbReference>
<dbReference type="PANTHER" id="PTHR16431">
    <property type="entry name" value="NEUROGENIC PROTEIN MASTERMIND"/>
    <property type="match status" value="1"/>
</dbReference>
<keyword evidence="3" id="KW-0158">Chromosome</keyword>
<reference evidence="13 14" key="1">
    <citation type="journal article" date="2015" name="Genome Biol. Evol.">
        <title>Phylogenomic analyses indicate that early fungi evolved digesting cell walls of algal ancestors of land plants.</title>
        <authorList>
            <person name="Chang Y."/>
            <person name="Wang S."/>
            <person name="Sekimoto S."/>
            <person name="Aerts A.L."/>
            <person name="Choi C."/>
            <person name="Clum A."/>
            <person name="LaButti K.M."/>
            <person name="Lindquist E.A."/>
            <person name="Yee Ngan C."/>
            <person name="Ohm R.A."/>
            <person name="Salamov A.A."/>
            <person name="Grigoriev I.V."/>
            <person name="Spatafora J.W."/>
            <person name="Berbee M.L."/>
        </authorList>
    </citation>
    <scope>NUCLEOTIDE SEQUENCE [LARGE SCALE GENOMIC DNA]</scope>
    <source>
        <strain evidence="13 14">NRRL 1564</strain>
    </source>
</reference>
<accession>A0A2G5BBS6</accession>
<dbReference type="InterPro" id="IPR034752">
    <property type="entry name" value="Mis18"/>
</dbReference>
<keyword evidence="8" id="KW-0539">Nucleus</keyword>
<keyword evidence="7" id="KW-0862">Zinc</keyword>
<keyword evidence="10" id="KW-0137">Centromere</keyword>
<evidence type="ECO:0000256" key="7">
    <source>
        <dbReference type="ARBA" id="ARBA00022833"/>
    </source>
</evidence>
<keyword evidence="9" id="KW-0131">Cell cycle</keyword>
<evidence type="ECO:0000259" key="12">
    <source>
        <dbReference type="PROSITE" id="PS51793"/>
    </source>
</evidence>
<dbReference type="STRING" id="763665.A0A2G5BBS6"/>
<evidence type="ECO:0000256" key="6">
    <source>
        <dbReference type="ARBA" id="ARBA00022776"/>
    </source>
</evidence>
<comment type="similarity">
    <text evidence="11">Belongs to the yippee family.</text>
</comment>
<evidence type="ECO:0000256" key="5">
    <source>
        <dbReference type="ARBA" id="ARBA00022723"/>
    </source>
</evidence>
<evidence type="ECO:0000256" key="10">
    <source>
        <dbReference type="ARBA" id="ARBA00023328"/>
    </source>
</evidence>
<organism evidence="13 14">
    <name type="scientific">Coemansia reversa (strain ATCC 12441 / NRRL 1564)</name>
    <dbReference type="NCBI Taxonomy" id="763665"/>
    <lineage>
        <taxon>Eukaryota</taxon>
        <taxon>Fungi</taxon>
        <taxon>Fungi incertae sedis</taxon>
        <taxon>Zoopagomycota</taxon>
        <taxon>Kickxellomycotina</taxon>
        <taxon>Kickxellomycetes</taxon>
        <taxon>Kickxellales</taxon>
        <taxon>Kickxellaceae</taxon>
        <taxon>Coemansia</taxon>
    </lineage>
</organism>
<keyword evidence="6" id="KW-0498">Mitosis</keyword>
<dbReference type="GO" id="GO:0000775">
    <property type="term" value="C:chromosome, centromeric region"/>
    <property type="evidence" value="ECO:0007669"/>
    <property type="project" value="UniProtKB-SubCell"/>
</dbReference>
<protein>
    <recommendedName>
        <fullName evidence="11">Protein yippee-like</fullName>
    </recommendedName>
</protein>
<dbReference type="GO" id="GO:0046872">
    <property type="term" value="F:metal ion binding"/>
    <property type="evidence" value="ECO:0007669"/>
    <property type="project" value="UniProtKB-KW"/>
</dbReference>
<evidence type="ECO:0000256" key="2">
    <source>
        <dbReference type="ARBA" id="ARBA00004584"/>
    </source>
</evidence>
<evidence type="ECO:0000256" key="8">
    <source>
        <dbReference type="ARBA" id="ARBA00023242"/>
    </source>
</evidence>
<evidence type="ECO:0000256" key="3">
    <source>
        <dbReference type="ARBA" id="ARBA00022454"/>
    </source>
</evidence>
<proteinExistence type="inferred from homology"/>
<evidence type="ECO:0000256" key="4">
    <source>
        <dbReference type="ARBA" id="ARBA00022618"/>
    </source>
</evidence>
<dbReference type="EMBL" id="KZ303499">
    <property type="protein sequence ID" value="PIA16468.1"/>
    <property type="molecule type" value="Genomic_DNA"/>
</dbReference>
<gene>
    <name evidence="13" type="ORF">COEREDRAFT_24725</name>
</gene>
<dbReference type="PROSITE" id="PS51793">
    <property type="entry name" value="MIS18"/>
    <property type="match status" value="1"/>
</dbReference>
<dbReference type="PANTHER" id="PTHR16431:SF1">
    <property type="entry name" value="NEUROGENIC PROTEIN MASTERMIND"/>
    <property type="match status" value="1"/>
</dbReference>
<comment type="subcellular location">
    <subcellularLocation>
        <location evidence="2">Chromosome</location>
        <location evidence="2">Centromere</location>
    </subcellularLocation>
    <subcellularLocation>
        <location evidence="1">Nucleus</location>
    </subcellularLocation>
</comment>